<reference evidence="2 3" key="1">
    <citation type="journal article" date="2009" name="Stand. Genomic Sci.">
        <title>Complete genome sequence of Desulfomicrobium baculatum type strain (X).</title>
        <authorList>
            <person name="Copeland A."/>
            <person name="Spring S."/>
            <person name="Goker M."/>
            <person name="Schneider S."/>
            <person name="Lapidus A."/>
            <person name="Del Rio T.G."/>
            <person name="Tice H."/>
            <person name="Cheng J.F."/>
            <person name="Chen F."/>
            <person name="Nolan M."/>
            <person name="Bruce D."/>
            <person name="Goodwin L."/>
            <person name="Pitluck S."/>
            <person name="Ivanova N."/>
            <person name="Mavrommatis K."/>
            <person name="Ovchinnikova G."/>
            <person name="Pati A."/>
            <person name="Chen A."/>
            <person name="Palaniappan K."/>
            <person name="Land M."/>
            <person name="Hauser L."/>
            <person name="Chang Y.J."/>
            <person name="Jeffries C.C."/>
            <person name="Meincke L."/>
            <person name="Sims D."/>
            <person name="Brettin T."/>
            <person name="Detter J.C."/>
            <person name="Han C."/>
            <person name="Chain P."/>
            <person name="Bristow J."/>
            <person name="Eisen J.A."/>
            <person name="Markowitz V."/>
            <person name="Hugenholtz P."/>
            <person name="Kyrpides N.C."/>
            <person name="Klenk H.P."/>
            <person name="Lucas S."/>
        </authorList>
    </citation>
    <scope>NUCLEOTIDE SEQUENCE [LARGE SCALE GENOMIC DNA]</scope>
    <source>
        <strain evidence="3">DSM 4028 / VKM B-1378 / X</strain>
    </source>
</reference>
<dbReference type="eggNOG" id="COG4641">
    <property type="taxonomic scope" value="Bacteria"/>
</dbReference>
<sequence length="394" mass="44680">MTRATPNRPRILLISAKHYLMAELIAGCQALGLEHAYLFLGGISSSTELEETLRGEVDRFFPDFLLTMNHLGLDREGLVSEFCRQRELPVLSWFVDRPDLFLPQYRNMDNPYLAYAVWDADAVKPLEDAGHGQIFHLPLAADLGRLEFVPDAPALRGVAFVGNSMQAATDKCWRLSGQPDTLRGLWEDVAGKFATSAVRDLPEFVARENRNVKALRESCDPASRAALDSFVYWRATQLYRRDCLEALLPFGPVVAGDEHWRTLLGNASWTYTGPLHYYSDLPDFYRSTRINFNTTSMQMKGALNQRVFDVPASGGFLLTDYRAQLDGAFEVGREVVCYQGVEEISDLVRHYLANPFARREISLRARARIEQEHTYAHRIETICVNMKRMYGTPA</sequence>
<dbReference type="OrthoDB" id="9179708at2"/>
<dbReference type="InterPro" id="IPR055259">
    <property type="entry name" value="YkvP/CgeB_Glyco_trans-like"/>
</dbReference>
<dbReference type="AlphaFoldDB" id="C7LSM6"/>
<dbReference type="RefSeq" id="WP_012805325.1">
    <property type="nucleotide sequence ID" value="NC_013173.1"/>
</dbReference>
<dbReference type="KEGG" id="dba:Dbac_0111"/>
<dbReference type="STRING" id="525897.Dbac_0111"/>
<protein>
    <submittedName>
        <fullName evidence="2">CgeB family protein</fullName>
    </submittedName>
</protein>
<organism evidence="2 3">
    <name type="scientific">Desulfomicrobium baculatum (strain DSM 4028 / VKM B-1378 / X)</name>
    <name type="common">Desulfovibrio baculatus</name>
    <dbReference type="NCBI Taxonomy" id="525897"/>
    <lineage>
        <taxon>Bacteria</taxon>
        <taxon>Pseudomonadati</taxon>
        <taxon>Thermodesulfobacteriota</taxon>
        <taxon>Desulfovibrionia</taxon>
        <taxon>Desulfovibrionales</taxon>
        <taxon>Desulfomicrobiaceae</taxon>
        <taxon>Desulfomicrobium</taxon>
    </lineage>
</organism>
<feature type="domain" description="Spore protein YkvP/CgeB glycosyl transferase-like" evidence="1">
    <location>
        <begin position="253"/>
        <end position="383"/>
    </location>
</feature>
<name>C7LSM6_DESBD</name>
<evidence type="ECO:0000259" key="1">
    <source>
        <dbReference type="Pfam" id="PF13524"/>
    </source>
</evidence>
<evidence type="ECO:0000313" key="2">
    <source>
        <dbReference type="EMBL" id="ACU88240.1"/>
    </source>
</evidence>
<keyword evidence="3" id="KW-1185">Reference proteome</keyword>
<gene>
    <name evidence="2" type="ordered locus">Dbac_0111</name>
</gene>
<accession>C7LSM6</accession>
<dbReference type="Pfam" id="PF13524">
    <property type="entry name" value="Glyco_trans_1_2"/>
    <property type="match status" value="1"/>
</dbReference>
<dbReference type="EMBL" id="CP001629">
    <property type="protein sequence ID" value="ACU88240.1"/>
    <property type="molecule type" value="Genomic_DNA"/>
</dbReference>
<evidence type="ECO:0000313" key="3">
    <source>
        <dbReference type="Proteomes" id="UP000002216"/>
    </source>
</evidence>
<proteinExistence type="predicted"/>
<dbReference type="Proteomes" id="UP000002216">
    <property type="component" value="Chromosome"/>
</dbReference>
<dbReference type="HOGENOM" id="CLU_033615_2_0_7"/>